<keyword evidence="2" id="KW-0812">Transmembrane</keyword>
<comment type="caution">
    <text evidence="3">The sequence shown here is derived from an EMBL/GenBank/DDBJ whole genome shotgun (WGS) entry which is preliminary data.</text>
</comment>
<evidence type="ECO:0000313" key="4">
    <source>
        <dbReference type="Proteomes" id="UP001209540"/>
    </source>
</evidence>
<dbReference type="Gene3D" id="2.120.10.80">
    <property type="entry name" value="Kelch-type beta propeller"/>
    <property type="match status" value="1"/>
</dbReference>
<dbReference type="SUPFAM" id="SSF117281">
    <property type="entry name" value="Kelch motif"/>
    <property type="match status" value="1"/>
</dbReference>
<evidence type="ECO:0000256" key="1">
    <source>
        <dbReference type="SAM" id="MobiDB-lite"/>
    </source>
</evidence>
<gene>
    <name evidence="3" type="ORF">BDA99DRAFT_543422</name>
</gene>
<evidence type="ECO:0000313" key="3">
    <source>
        <dbReference type="EMBL" id="KAI9246077.1"/>
    </source>
</evidence>
<reference evidence="3" key="1">
    <citation type="journal article" date="2022" name="IScience">
        <title>Evolution of zygomycete secretomes and the origins of terrestrial fungal ecologies.</title>
        <authorList>
            <person name="Chang Y."/>
            <person name="Wang Y."/>
            <person name="Mondo S."/>
            <person name="Ahrendt S."/>
            <person name="Andreopoulos W."/>
            <person name="Barry K."/>
            <person name="Beard J."/>
            <person name="Benny G.L."/>
            <person name="Blankenship S."/>
            <person name="Bonito G."/>
            <person name="Cuomo C."/>
            <person name="Desiro A."/>
            <person name="Gervers K.A."/>
            <person name="Hundley H."/>
            <person name="Kuo A."/>
            <person name="LaButti K."/>
            <person name="Lang B.F."/>
            <person name="Lipzen A."/>
            <person name="O'Donnell K."/>
            <person name="Pangilinan J."/>
            <person name="Reynolds N."/>
            <person name="Sandor L."/>
            <person name="Smith M.E."/>
            <person name="Tsang A."/>
            <person name="Grigoriev I.V."/>
            <person name="Stajich J.E."/>
            <person name="Spatafora J.W."/>
        </authorList>
    </citation>
    <scope>NUCLEOTIDE SEQUENCE</scope>
    <source>
        <strain evidence="3">RSA 2281</strain>
    </source>
</reference>
<feature type="compositionally biased region" description="Low complexity" evidence="1">
    <location>
        <begin position="139"/>
        <end position="148"/>
    </location>
</feature>
<sequence length="1005" mass="112758">MQRGGEVTQFDRLVDPLVNPIRKYAATFMSPDGDTAYVWGGEGKHSTRSFRDIVPYFNAIKINGTSNTHFQNVTYDFVNNSRDYKNFATAASAILDPHNNNRVFFFGGYRATLSQTNEDGPLYVEQYDFSNSQWTSITPTVTSSPSTNGTGGGGSSILPPRNRAYASVLSAQGNIYIAGGVGTDANQTVDPVAVWMYDSINQVFSPMTQRSNVTIGGGPYESIDGFVLRDGRILYITGINPFIFIFDPSTNSLTRQDAGFSDPDLPQDSFITQGLVVLRFHYTTPNAGRRNYGYTQPGDIYELVFTNSTDAMGGGQTNTTTIAPAPATEWSWISVNNNAEVLQDYQGSRYGASVAVNTSTNAVWRMFGCGEVRCFNTFDAYSFGDFVSNGGPTDGESAATTIIIVPVVVSIVVLVLITSFVVCIYRRNRNVKKALDDRFRKFMLPIKSFFLPLYSYILFNPRVGEPTWAERSHMVTKILFACIFIAYLTYNINQVVNSPTSTLSIQNAAVTVPTPDIRLCLRGMTNVNMSCTVADSTFCPKEEPIPFTNARNYPYSTYQPARLSTDCWFSQGGGELGYGDSLEFGLEYILDNASAEHTLQVDVYPMQSANPNIYLYYTPEQQNQYFLSDVTDPRPDQQTMISWALQDVQQDGPNLDRYIIDLSTQNRPMIVYQHQKHKYLSSSGWNVMGFASIYDEVLEITTNFQVGSSAPRLNEADGGTSSSVIVFRPMQIADITLQEQRMFPLVTVLGSVGGLLALLITINGFLYGTRPSSPWGAVHNFFGFKRSLQQNIYDKFGFLGRPIPLIHPVDPRLFNRQNEELLCEYHHLLEISSFEKDNYRKNKHTLSLEQAATNNSSNTAIHQLNDDNDEEVNHYHDETSKSNIPPSSTTTVDNYVNNSVTLGNCKQSHEELKRRIQYLELLLKAYYIDDEVIVGINNAYENPKIKKSMKEDTIIDIDNSRPHNPPTRSRFTSALQRPFQRHRYHQQENIDSFLDDEKPTHTTTT</sequence>
<evidence type="ECO:0000256" key="2">
    <source>
        <dbReference type="SAM" id="Phobius"/>
    </source>
</evidence>
<organism evidence="3 4">
    <name type="scientific">Phascolomyces articulosus</name>
    <dbReference type="NCBI Taxonomy" id="60185"/>
    <lineage>
        <taxon>Eukaryota</taxon>
        <taxon>Fungi</taxon>
        <taxon>Fungi incertae sedis</taxon>
        <taxon>Mucoromycota</taxon>
        <taxon>Mucoromycotina</taxon>
        <taxon>Mucoromycetes</taxon>
        <taxon>Mucorales</taxon>
        <taxon>Lichtheimiaceae</taxon>
        <taxon>Phascolomyces</taxon>
    </lineage>
</organism>
<feature type="transmembrane region" description="Helical" evidence="2">
    <location>
        <begin position="745"/>
        <end position="767"/>
    </location>
</feature>
<feature type="transmembrane region" description="Helical" evidence="2">
    <location>
        <begin position="471"/>
        <end position="490"/>
    </location>
</feature>
<proteinExistence type="predicted"/>
<protein>
    <recommendedName>
        <fullName evidence="5">Galactose oxidase</fullName>
    </recommendedName>
</protein>
<feature type="transmembrane region" description="Helical" evidence="2">
    <location>
        <begin position="402"/>
        <end position="422"/>
    </location>
</feature>
<reference evidence="3" key="2">
    <citation type="submission" date="2023-02" db="EMBL/GenBank/DDBJ databases">
        <authorList>
            <consortium name="DOE Joint Genome Institute"/>
            <person name="Mondo S.J."/>
            <person name="Chang Y."/>
            <person name="Wang Y."/>
            <person name="Ahrendt S."/>
            <person name="Andreopoulos W."/>
            <person name="Barry K."/>
            <person name="Beard J."/>
            <person name="Benny G.L."/>
            <person name="Blankenship S."/>
            <person name="Bonito G."/>
            <person name="Cuomo C."/>
            <person name="Desiro A."/>
            <person name="Gervers K.A."/>
            <person name="Hundley H."/>
            <person name="Kuo A."/>
            <person name="LaButti K."/>
            <person name="Lang B.F."/>
            <person name="Lipzen A."/>
            <person name="O'Donnell K."/>
            <person name="Pangilinan J."/>
            <person name="Reynolds N."/>
            <person name="Sandor L."/>
            <person name="Smith M.W."/>
            <person name="Tsang A."/>
            <person name="Grigoriev I.V."/>
            <person name="Stajich J.E."/>
            <person name="Spatafora J.W."/>
        </authorList>
    </citation>
    <scope>NUCLEOTIDE SEQUENCE</scope>
    <source>
        <strain evidence="3">RSA 2281</strain>
    </source>
</reference>
<feature type="region of interest" description="Disordered" evidence="1">
    <location>
        <begin position="139"/>
        <end position="158"/>
    </location>
</feature>
<name>A0AAD5JYU6_9FUNG</name>
<evidence type="ECO:0008006" key="5">
    <source>
        <dbReference type="Google" id="ProtNLM"/>
    </source>
</evidence>
<accession>A0AAD5JYU6</accession>
<feature type="transmembrane region" description="Helical" evidence="2">
    <location>
        <begin position="442"/>
        <end position="459"/>
    </location>
</feature>
<keyword evidence="2" id="KW-1133">Transmembrane helix</keyword>
<dbReference type="Proteomes" id="UP001209540">
    <property type="component" value="Unassembled WGS sequence"/>
</dbReference>
<keyword evidence="4" id="KW-1185">Reference proteome</keyword>
<dbReference type="AlphaFoldDB" id="A0AAD5JYU6"/>
<dbReference type="EMBL" id="JAIXMP010000048">
    <property type="protein sequence ID" value="KAI9246077.1"/>
    <property type="molecule type" value="Genomic_DNA"/>
</dbReference>
<dbReference type="InterPro" id="IPR015915">
    <property type="entry name" value="Kelch-typ_b-propeller"/>
</dbReference>
<keyword evidence="2" id="KW-0472">Membrane</keyword>